<gene>
    <name evidence="2" type="ORF">PYTT_1007</name>
</gene>
<proteinExistence type="predicted"/>
<evidence type="ECO:0000256" key="1">
    <source>
        <dbReference type="SAM" id="Phobius"/>
    </source>
</evidence>
<organism evidence="2 3">
    <name type="scientific">Akkermansia glycaniphila</name>
    <dbReference type="NCBI Taxonomy" id="1679444"/>
    <lineage>
        <taxon>Bacteria</taxon>
        <taxon>Pseudomonadati</taxon>
        <taxon>Verrucomicrobiota</taxon>
        <taxon>Verrucomicrobiia</taxon>
        <taxon>Verrucomicrobiales</taxon>
        <taxon>Akkermansiaceae</taxon>
        <taxon>Akkermansia</taxon>
    </lineage>
</organism>
<sequence>MSRRTARKKKAASPHKLYLAIGIPVAVLIIVIVVISLSGKQATTAGRFDTSSYMNAGSGITGNRYIFEGKVDNILTVDNDSLLSVIPAGNTDKNIRLPLILKKDAAGNVNVTRNSSYIFEVLCRNGRDANGDTVKGILLIKTITPK</sequence>
<keyword evidence="1" id="KW-0812">Transmembrane</keyword>
<dbReference type="RefSeq" id="WP_067773331.1">
    <property type="nucleotide sequence ID" value="NZ_LIGX01000011.1"/>
</dbReference>
<evidence type="ECO:0000313" key="2">
    <source>
        <dbReference type="EMBL" id="SEH82296.1"/>
    </source>
</evidence>
<dbReference type="Proteomes" id="UP000176204">
    <property type="component" value="Chromosome I"/>
</dbReference>
<keyword evidence="3" id="KW-1185">Reference proteome</keyword>
<reference evidence="3" key="1">
    <citation type="submission" date="2016-09" db="EMBL/GenBank/DDBJ databases">
        <authorList>
            <person name="Koehorst J."/>
        </authorList>
    </citation>
    <scope>NUCLEOTIDE SEQUENCE [LARGE SCALE GENOMIC DNA]</scope>
</reference>
<feature type="transmembrane region" description="Helical" evidence="1">
    <location>
        <begin position="17"/>
        <end position="37"/>
    </location>
</feature>
<keyword evidence="1" id="KW-0472">Membrane</keyword>
<name>A0A1C7PE79_9BACT</name>
<dbReference type="STRING" id="1679444.PYTT_1007"/>
<dbReference type="AlphaFoldDB" id="A0A1C7PE79"/>
<dbReference type="EMBL" id="LT629973">
    <property type="protein sequence ID" value="SEH82296.1"/>
    <property type="molecule type" value="Genomic_DNA"/>
</dbReference>
<protein>
    <submittedName>
        <fullName evidence="2">Uncharacterized protein</fullName>
    </submittedName>
</protein>
<keyword evidence="1" id="KW-1133">Transmembrane helix</keyword>
<dbReference type="KEGG" id="agl:PYTT_1007"/>
<accession>A0A1C7PE79</accession>
<evidence type="ECO:0000313" key="3">
    <source>
        <dbReference type="Proteomes" id="UP000176204"/>
    </source>
</evidence>